<organism evidence="2">
    <name type="scientific">human gut metagenome</name>
    <dbReference type="NCBI Taxonomy" id="408170"/>
    <lineage>
        <taxon>unclassified sequences</taxon>
        <taxon>metagenomes</taxon>
        <taxon>organismal metagenomes</taxon>
    </lineage>
</organism>
<dbReference type="GO" id="GO:0005829">
    <property type="term" value="C:cytosol"/>
    <property type="evidence" value="ECO:0007669"/>
    <property type="project" value="TreeGrafter"/>
</dbReference>
<evidence type="ECO:0000313" key="2">
    <source>
        <dbReference type="EMBL" id="EKC45184.1"/>
    </source>
</evidence>
<proteinExistence type="predicted"/>
<dbReference type="Pfam" id="PF02754">
    <property type="entry name" value="CCG"/>
    <property type="match status" value="1"/>
</dbReference>
<dbReference type="GO" id="GO:0016491">
    <property type="term" value="F:oxidoreductase activity"/>
    <property type="evidence" value="ECO:0007669"/>
    <property type="project" value="UniProtKB-ARBA"/>
</dbReference>
<feature type="non-terminal residue" evidence="2">
    <location>
        <position position="1"/>
    </location>
</feature>
<sequence length="207" mass="23363">KIMDVVEFLHDVLKVDHVPGKFPHVVSVHNSCHGVRELGLSSPSERHIKPFNKIIDLLNMVEGITIHEPERKDECCGFGGMFSIEEPAVSTRMGEDKIIGKEPSICVFRILDVDTGEVKYKIRGKESHCAENGKYPFSISTEYLDKNPDYPEINSCGIYILDVESGKITLSCNRGRYFKYGKGTWSYSERAYRVCQPRSAKSVRNGS</sequence>
<dbReference type="EMBL" id="AJWY01013980">
    <property type="protein sequence ID" value="EKC45184.1"/>
    <property type="molecule type" value="Genomic_DNA"/>
</dbReference>
<dbReference type="AlphaFoldDB" id="K1RNU9"/>
<dbReference type="PANTHER" id="PTHR30296">
    <property type="entry name" value="UNCHARACTERIZED PROTEIN YKGE"/>
    <property type="match status" value="1"/>
</dbReference>
<evidence type="ECO:0000259" key="1">
    <source>
        <dbReference type="Pfam" id="PF02754"/>
    </source>
</evidence>
<reference evidence="2" key="1">
    <citation type="journal article" date="2013" name="Environ. Microbiol.">
        <title>Microbiota from the distal guts of lean and obese adolescents exhibit partial functional redundancy besides clear differences in community structure.</title>
        <authorList>
            <person name="Ferrer M."/>
            <person name="Ruiz A."/>
            <person name="Lanza F."/>
            <person name="Haange S.B."/>
            <person name="Oberbach A."/>
            <person name="Till H."/>
            <person name="Bargiela R."/>
            <person name="Campoy C."/>
            <person name="Segura M.T."/>
            <person name="Richter M."/>
            <person name="von Bergen M."/>
            <person name="Seifert J."/>
            <person name="Suarez A."/>
        </authorList>
    </citation>
    <scope>NUCLEOTIDE SEQUENCE</scope>
</reference>
<protein>
    <submittedName>
        <fullName evidence="2">Putative oxidoreductase</fullName>
    </submittedName>
</protein>
<comment type="caution">
    <text evidence="2">The sequence shown here is derived from an EMBL/GenBank/DDBJ whole genome shotgun (WGS) entry which is preliminary data.</text>
</comment>
<dbReference type="InterPro" id="IPR004017">
    <property type="entry name" value="Cys_rich_dom"/>
</dbReference>
<feature type="domain" description="Cysteine-rich" evidence="1">
    <location>
        <begin position="26"/>
        <end position="98"/>
    </location>
</feature>
<gene>
    <name evidence="2" type="ORF">LEA_20342</name>
</gene>
<feature type="non-terminal residue" evidence="2">
    <location>
        <position position="207"/>
    </location>
</feature>
<accession>K1RNU9</accession>
<dbReference type="PANTHER" id="PTHR30296:SF0">
    <property type="entry name" value="LACTATE UTILIZATION PROTEIN A"/>
    <property type="match status" value="1"/>
</dbReference>
<name>K1RNU9_9ZZZZ</name>